<accession>S9U0J0</accession>
<keyword evidence="2" id="KW-0698">rRNA processing</keyword>
<dbReference type="AlphaFoldDB" id="S9U0J0"/>
<evidence type="ECO:0000256" key="3">
    <source>
        <dbReference type="SAM" id="MobiDB-lite"/>
    </source>
</evidence>
<feature type="region of interest" description="Disordered" evidence="3">
    <location>
        <begin position="134"/>
        <end position="185"/>
    </location>
</feature>
<comment type="caution">
    <text evidence="4">The sequence shown here is derived from an EMBL/GenBank/DDBJ whole genome shotgun (WGS) entry which is preliminary data.</text>
</comment>
<feature type="compositionally biased region" description="Low complexity" evidence="3">
    <location>
        <begin position="149"/>
        <end position="165"/>
    </location>
</feature>
<feature type="compositionally biased region" description="Polar residues" evidence="3">
    <location>
        <begin position="174"/>
        <end position="185"/>
    </location>
</feature>
<evidence type="ECO:0000313" key="5">
    <source>
        <dbReference type="Proteomes" id="UP000015354"/>
    </source>
</evidence>
<dbReference type="GO" id="GO:0006364">
    <property type="term" value="P:rRNA processing"/>
    <property type="evidence" value="ECO:0007669"/>
    <property type="project" value="UniProtKB-KW"/>
</dbReference>
<protein>
    <submittedName>
        <fullName evidence="4">Pre-rRNA-processing protein TSR2</fullName>
    </submittedName>
</protein>
<evidence type="ECO:0000313" key="4">
    <source>
        <dbReference type="EMBL" id="EPY24272.1"/>
    </source>
</evidence>
<keyword evidence="5" id="KW-1185">Reference proteome</keyword>
<evidence type="ECO:0000256" key="1">
    <source>
        <dbReference type="ARBA" id="ARBA00006524"/>
    </source>
</evidence>
<reference evidence="4 5" key="1">
    <citation type="journal article" date="2013" name="PLoS ONE">
        <title>Predicting the Proteins of Angomonas deanei, Strigomonas culicis and Their Respective Endosymbionts Reveals New Aspects of the Trypanosomatidae Family.</title>
        <authorList>
            <person name="Motta M.C."/>
            <person name="Martins A.C."/>
            <person name="de Souza S.S."/>
            <person name="Catta-Preta C.M."/>
            <person name="Silva R."/>
            <person name="Klein C.C."/>
            <person name="de Almeida L.G."/>
            <person name="de Lima Cunha O."/>
            <person name="Ciapina L.P."/>
            <person name="Brocchi M."/>
            <person name="Colabardini A.C."/>
            <person name="de Araujo Lima B."/>
            <person name="Machado C.R."/>
            <person name="de Almeida Soares C.M."/>
            <person name="Probst C.M."/>
            <person name="de Menezes C.B."/>
            <person name="Thompson C.E."/>
            <person name="Bartholomeu D.C."/>
            <person name="Gradia D.F."/>
            <person name="Pavoni D.P."/>
            <person name="Grisard E.C."/>
            <person name="Fantinatti-Garboggini F."/>
            <person name="Marchini F.K."/>
            <person name="Rodrigues-Luiz G.F."/>
            <person name="Wagner G."/>
            <person name="Goldman G.H."/>
            <person name="Fietto J.L."/>
            <person name="Elias M.C."/>
            <person name="Goldman M.H."/>
            <person name="Sagot M.F."/>
            <person name="Pereira M."/>
            <person name="Stoco P.H."/>
            <person name="de Mendonca-Neto R.P."/>
            <person name="Teixeira S.M."/>
            <person name="Maciel T.E."/>
            <person name="de Oliveira Mendes T.A."/>
            <person name="Urmenyi T.P."/>
            <person name="de Souza W."/>
            <person name="Schenkman S."/>
            <person name="de Vasconcelos A.T."/>
        </authorList>
    </citation>
    <scope>NUCLEOTIDE SEQUENCE [LARGE SCALE GENOMIC DNA]</scope>
</reference>
<sequence length="185" mass="21226">MEAVLNQWTALLLVAQYQDPNALPALYQELCEWFSEKGEVYPDDLEIFFEDFFNNVRSVLVEDDSMKEVGTVLHGMYCRCCRDDYSMVQQYMQSVEIYRQQNPLALCVNGGTGEDYEDDTDGNLPVEGDAVEEEGSYNGAITEEYAPVQQQQHQQQQQQQQQPKPKNNKKKNAYSKTNGGWNTVL</sequence>
<comment type="similarity">
    <text evidence="1">Belongs to the TSR2 family.</text>
</comment>
<feature type="region of interest" description="Disordered" evidence="3">
    <location>
        <begin position="110"/>
        <end position="129"/>
    </location>
</feature>
<evidence type="ECO:0000256" key="2">
    <source>
        <dbReference type="ARBA" id="ARBA00022552"/>
    </source>
</evidence>
<dbReference type="InterPro" id="IPR019398">
    <property type="entry name" value="Pre-rRNA_process_TSR2"/>
</dbReference>
<dbReference type="PANTHER" id="PTHR21250">
    <property type="entry name" value="PRE-RRNA-PROCESSING PROTEIN TSR2 HOMOLOG"/>
    <property type="match status" value="1"/>
</dbReference>
<proteinExistence type="inferred from homology"/>
<dbReference type="OrthoDB" id="263560at2759"/>
<organism evidence="4 5">
    <name type="scientific">Strigomonas culicis</name>
    <dbReference type="NCBI Taxonomy" id="28005"/>
    <lineage>
        <taxon>Eukaryota</taxon>
        <taxon>Discoba</taxon>
        <taxon>Euglenozoa</taxon>
        <taxon>Kinetoplastea</taxon>
        <taxon>Metakinetoplastina</taxon>
        <taxon>Trypanosomatida</taxon>
        <taxon>Trypanosomatidae</taxon>
        <taxon>Strigomonadinae</taxon>
        <taxon>Strigomonas</taxon>
    </lineage>
</organism>
<dbReference type="Proteomes" id="UP000015354">
    <property type="component" value="Unassembled WGS sequence"/>
</dbReference>
<name>S9U0J0_9TRYP</name>
<gene>
    <name evidence="4" type="ORF">STCU_07263</name>
</gene>
<dbReference type="EMBL" id="ATMH01007263">
    <property type="protein sequence ID" value="EPY24272.1"/>
    <property type="molecule type" value="Genomic_DNA"/>
</dbReference>